<keyword evidence="6 7" id="KW-0320">Glycogen biosynthesis</keyword>
<evidence type="ECO:0000313" key="11">
    <source>
        <dbReference type="Proteomes" id="UP000178367"/>
    </source>
</evidence>
<dbReference type="SUPFAM" id="SSF53756">
    <property type="entry name" value="UDP-Glycosyltransferase/glycogen phosphorylase"/>
    <property type="match status" value="1"/>
</dbReference>
<evidence type="ECO:0000256" key="7">
    <source>
        <dbReference type="HAMAP-Rule" id="MF_00484"/>
    </source>
</evidence>
<dbReference type="EMBL" id="MFGB01000020">
    <property type="protein sequence ID" value="OGF25827.1"/>
    <property type="molecule type" value="Genomic_DNA"/>
</dbReference>
<accession>A0A1F5SGH8</accession>
<evidence type="ECO:0000259" key="9">
    <source>
        <dbReference type="Pfam" id="PF08323"/>
    </source>
</evidence>
<evidence type="ECO:0000256" key="6">
    <source>
        <dbReference type="ARBA" id="ARBA00023056"/>
    </source>
</evidence>
<feature type="binding site" evidence="7">
    <location>
        <position position="15"/>
    </location>
    <ligand>
        <name>ADP-alpha-D-glucose</name>
        <dbReference type="ChEBI" id="CHEBI:57498"/>
    </ligand>
</feature>
<evidence type="ECO:0000256" key="5">
    <source>
        <dbReference type="ARBA" id="ARBA00022679"/>
    </source>
</evidence>
<dbReference type="UniPathway" id="UPA00164"/>
<dbReference type="PANTHER" id="PTHR45825:SF11">
    <property type="entry name" value="ALPHA AMYLASE DOMAIN-CONTAINING PROTEIN"/>
    <property type="match status" value="1"/>
</dbReference>
<dbReference type="InterPro" id="IPR013534">
    <property type="entry name" value="Starch_synth_cat_dom"/>
</dbReference>
<feature type="domain" description="Starch synthase catalytic" evidence="9">
    <location>
        <begin position="2"/>
        <end position="236"/>
    </location>
</feature>
<feature type="domain" description="Glycosyl transferase family 1" evidence="8">
    <location>
        <begin position="290"/>
        <end position="438"/>
    </location>
</feature>
<comment type="caution">
    <text evidence="10">The sequence shown here is derived from an EMBL/GenBank/DDBJ whole genome shotgun (WGS) entry which is preliminary data.</text>
</comment>
<comment type="function">
    <text evidence="2 7">Synthesizes alpha-1,4-glucan chains using ADP-glucose.</text>
</comment>
<dbReference type="CDD" id="cd03791">
    <property type="entry name" value="GT5_Glycogen_synthase_DULL1-like"/>
    <property type="match status" value="1"/>
</dbReference>
<proteinExistence type="inferred from homology"/>
<dbReference type="GO" id="GO:0004373">
    <property type="term" value="F:alpha-1,4-glucan glucosyltransferase (UDP-glucose donor) activity"/>
    <property type="evidence" value="ECO:0007669"/>
    <property type="project" value="InterPro"/>
</dbReference>
<comment type="pathway">
    <text evidence="7">Glycan biosynthesis; glycogen biosynthesis.</text>
</comment>
<evidence type="ECO:0000259" key="8">
    <source>
        <dbReference type="Pfam" id="PF00534"/>
    </source>
</evidence>
<evidence type="ECO:0000256" key="3">
    <source>
        <dbReference type="ARBA" id="ARBA00010281"/>
    </source>
</evidence>
<gene>
    <name evidence="7" type="primary">glgA</name>
    <name evidence="10" type="ORF">A2227_00145</name>
</gene>
<dbReference type="HAMAP" id="MF_00484">
    <property type="entry name" value="Glycogen_synth"/>
    <property type="match status" value="1"/>
</dbReference>
<dbReference type="GO" id="GO:0005978">
    <property type="term" value="P:glycogen biosynthetic process"/>
    <property type="evidence" value="ECO:0007669"/>
    <property type="project" value="UniProtKB-UniRule"/>
</dbReference>
<reference evidence="10 11" key="1">
    <citation type="journal article" date="2016" name="Nat. Commun.">
        <title>Thousands of microbial genomes shed light on interconnected biogeochemical processes in an aquifer system.</title>
        <authorList>
            <person name="Anantharaman K."/>
            <person name="Brown C.T."/>
            <person name="Hug L.A."/>
            <person name="Sharon I."/>
            <person name="Castelle C.J."/>
            <person name="Probst A.J."/>
            <person name="Thomas B.C."/>
            <person name="Singh A."/>
            <person name="Wilkins M.J."/>
            <person name="Karaoz U."/>
            <person name="Brodie E.L."/>
            <person name="Williams K.H."/>
            <person name="Hubbard S.S."/>
            <person name="Banfield J.F."/>
        </authorList>
    </citation>
    <scope>NUCLEOTIDE SEQUENCE [LARGE SCALE GENOMIC DNA]</scope>
</reference>
<dbReference type="PANTHER" id="PTHR45825">
    <property type="entry name" value="GRANULE-BOUND STARCH SYNTHASE 1, CHLOROPLASTIC/AMYLOPLASTIC"/>
    <property type="match status" value="1"/>
</dbReference>
<sequence length="468" mass="53153">MRVLMAAAEVAPFVKVGGLGDVTGSLPVALKKIGIDARVIMPLYGSIDRKKFKLKKIYSGLEVPSGRLLIKINVWQAKIPGTAVIAYFIDAPEYFEYKDVYVSGDNSERFLFFSLAALYALPVLGFEPQIIHCHDSHVALIPDIITVSNLEYLKDLKTLYTIHNFSYQGKTKPVTLSVGNLNRQSTKCLSIDARDGDINFMVQGVLMADLVNTVAPTYAREITTSFYGANLENIIRRRKEDLYGILNGIDVKFFDPGRDKYIKHKFNVRSLNKKTANKLYLQKKLGLPVDKNIPLAGMVTRLAWQKGIELFTERFARLDCQYVFLGTGEERYEKHLASLARRYPDKISANITFDIGLAQEIYAASDIFLMPSRYEPCGLGQMIAMRYGALPFARRTGGIADTVTPEVGFTFKNVDENEFFASLKKALRVYRDEPKKWRQMQTRAMKKDFSWNKSAKEYVKLYKKLIKE</sequence>
<dbReference type="STRING" id="1797994.A2227_00145"/>
<protein>
    <recommendedName>
        <fullName evidence="7">Glycogen synthase</fullName>
        <ecNumber evidence="7">2.4.1.21</ecNumber>
    </recommendedName>
    <alternativeName>
        <fullName evidence="7">Starch [bacterial glycogen] synthase</fullName>
    </alternativeName>
</protein>
<dbReference type="NCBIfam" id="TIGR02095">
    <property type="entry name" value="glgA"/>
    <property type="match status" value="1"/>
</dbReference>
<keyword evidence="4 7" id="KW-0328">Glycosyltransferase</keyword>
<evidence type="ECO:0000256" key="4">
    <source>
        <dbReference type="ARBA" id="ARBA00022676"/>
    </source>
</evidence>
<dbReference type="Gene3D" id="3.40.50.2000">
    <property type="entry name" value="Glycogen Phosphorylase B"/>
    <property type="match status" value="2"/>
</dbReference>
<evidence type="ECO:0000256" key="2">
    <source>
        <dbReference type="ARBA" id="ARBA00002764"/>
    </source>
</evidence>
<dbReference type="Pfam" id="PF00534">
    <property type="entry name" value="Glycos_transf_1"/>
    <property type="match status" value="1"/>
</dbReference>
<organism evidence="10 11">
    <name type="scientific">Candidatus Falkowbacteria bacterium RIFOXYA2_FULL_47_19</name>
    <dbReference type="NCBI Taxonomy" id="1797994"/>
    <lineage>
        <taxon>Bacteria</taxon>
        <taxon>Candidatus Falkowiibacteriota</taxon>
    </lineage>
</organism>
<dbReference type="EC" id="2.4.1.21" evidence="7"/>
<comment type="similarity">
    <text evidence="3 7">Belongs to the glycosyltransferase 1 family. Bacterial/plant glycogen synthase subfamily.</text>
</comment>
<dbReference type="AlphaFoldDB" id="A0A1F5SGH8"/>
<comment type="catalytic activity">
    <reaction evidence="1 7">
        <text>[(1-&gt;4)-alpha-D-glucosyl](n) + ADP-alpha-D-glucose = [(1-&gt;4)-alpha-D-glucosyl](n+1) + ADP + H(+)</text>
        <dbReference type="Rhea" id="RHEA:18189"/>
        <dbReference type="Rhea" id="RHEA-COMP:9584"/>
        <dbReference type="Rhea" id="RHEA-COMP:9587"/>
        <dbReference type="ChEBI" id="CHEBI:15378"/>
        <dbReference type="ChEBI" id="CHEBI:15444"/>
        <dbReference type="ChEBI" id="CHEBI:57498"/>
        <dbReference type="ChEBI" id="CHEBI:456216"/>
        <dbReference type="EC" id="2.4.1.21"/>
    </reaction>
</comment>
<dbReference type="InterPro" id="IPR011835">
    <property type="entry name" value="GS/SS"/>
</dbReference>
<evidence type="ECO:0000313" key="10">
    <source>
        <dbReference type="EMBL" id="OGF25827.1"/>
    </source>
</evidence>
<dbReference type="Proteomes" id="UP000178367">
    <property type="component" value="Unassembled WGS sequence"/>
</dbReference>
<dbReference type="Pfam" id="PF08323">
    <property type="entry name" value="Glyco_transf_5"/>
    <property type="match status" value="1"/>
</dbReference>
<name>A0A1F5SGH8_9BACT</name>
<dbReference type="InterPro" id="IPR001296">
    <property type="entry name" value="Glyco_trans_1"/>
</dbReference>
<dbReference type="GO" id="GO:0009011">
    <property type="term" value="F:alpha-1,4-glucan glucosyltransferase (ADP-glucose donor) activity"/>
    <property type="evidence" value="ECO:0007669"/>
    <property type="project" value="UniProtKB-UniRule"/>
</dbReference>
<keyword evidence="5 7" id="KW-0808">Transferase</keyword>
<evidence type="ECO:0000256" key="1">
    <source>
        <dbReference type="ARBA" id="ARBA00001478"/>
    </source>
</evidence>